<protein>
    <recommendedName>
        <fullName evidence="3">TonB C-terminal domain-containing protein</fullName>
    </recommendedName>
</protein>
<gene>
    <name evidence="1" type="ORF">HNR46_003923</name>
</gene>
<name>A0A840V6R4_9BACT</name>
<comment type="caution">
    <text evidence="1">The sequence shown here is derived from an EMBL/GenBank/DDBJ whole genome shotgun (WGS) entry which is preliminary data.</text>
</comment>
<organism evidence="1 2">
    <name type="scientific">Haloferula luteola</name>
    <dbReference type="NCBI Taxonomy" id="595692"/>
    <lineage>
        <taxon>Bacteria</taxon>
        <taxon>Pseudomonadati</taxon>
        <taxon>Verrucomicrobiota</taxon>
        <taxon>Verrucomicrobiia</taxon>
        <taxon>Verrucomicrobiales</taxon>
        <taxon>Verrucomicrobiaceae</taxon>
        <taxon>Haloferula</taxon>
    </lineage>
</organism>
<evidence type="ECO:0000313" key="1">
    <source>
        <dbReference type="EMBL" id="MBB5353662.1"/>
    </source>
</evidence>
<evidence type="ECO:0008006" key="3">
    <source>
        <dbReference type="Google" id="ProtNLM"/>
    </source>
</evidence>
<evidence type="ECO:0000313" key="2">
    <source>
        <dbReference type="Proteomes" id="UP000557717"/>
    </source>
</evidence>
<dbReference type="Proteomes" id="UP000557717">
    <property type="component" value="Unassembled WGS sequence"/>
</dbReference>
<reference evidence="1 2" key="1">
    <citation type="submission" date="2020-08" db="EMBL/GenBank/DDBJ databases">
        <title>Genomic Encyclopedia of Type Strains, Phase IV (KMG-IV): sequencing the most valuable type-strain genomes for metagenomic binning, comparative biology and taxonomic classification.</title>
        <authorList>
            <person name="Goeker M."/>
        </authorList>
    </citation>
    <scope>NUCLEOTIDE SEQUENCE [LARGE SCALE GENOMIC DNA]</scope>
    <source>
        <strain evidence="1 2">YC6886</strain>
    </source>
</reference>
<dbReference type="AlphaFoldDB" id="A0A840V6R4"/>
<sequence>MAAKHTLLVFVTTILVSSVRAGEDGDGRTYGEGGVIVIRAPISPSKERWGDRVMRQYKISASSNNDGDLVAISILDPSGKAEIEDRIFAQAIRNAASHWIFPAIEGGDGMAHRQWSIECKFEKLEHMANIEMKDIASDLFYFRSRVKYQDLAETEDLIKKVLKLDPESLFGLHETVLPEVLPDLPFR</sequence>
<dbReference type="EMBL" id="JACHFD010000032">
    <property type="protein sequence ID" value="MBB5353662.1"/>
    <property type="molecule type" value="Genomic_DNA"/>
</dbReference>
<proteinExistence type="predicted"/>
<accession>A0A840V6R4</accession>
<keyword evidence="2" id="KW-1185">Reference proteome</keyword>